<dbReference type="PRINTS" id="PR00385">
    <property type="entry name" value="P450"/>
</dbReference>
<protein>
    <submittedName>
        <fullName evidence="6">Cytochrome P450 709B2</fullName>
    </submittedName>
</protein>
<keyword evidence="2 5" id="KW-0349">Heme</keyword>
<feature type="binding site" description="axial binding residue" evidence="5">
    <location>
        <position position="478"/>
    </location>
    <ligand>
        <name>heme</name>
        <dbReference type="ChEBI" id="CHEBI:30413"/>
    </ligand>
    <ligandPart>
        <name>Fe</name>
        <dbReference type="ChEBI" id="CHEBI:18248"/>
    </ligandPart>
</feature>
<dbReference type="GO" id="GO:0004497">
    <property type="term" value="F:monooxygenase activity"/>
    <property type="evidence" value="ECO:0007669"/>
    <property type="project" value="InterPro"/>
</dbReference>
<dbReference type="GO" id="GO:0016705">
    <property type="term" value="F:oxidoreductase activity, acting on paired donors, with incorporation or reduction of molecular oxygen"/>
    <property type="evidence" value="ECO:0007669"/>
    <property type="project" value="InterPro"/>
</dbReference>
<comment type="cofactor">
    <cofactor evidence="5">
        <name>heme</name>
        <dbReference type="ChEBI" id="CHEBI:30413"/>
    </cofactor>
</comment>
<gene>
    <name evidence="6" type="ORF">CCHL11_03563</name>
</gene>
<comment type="caution">
    <text evidence="6">The sequence shown here is derived from an EMBL/GenBank/DDBJ whole genome shotgun (WGS) entry which is preliminary data.</text>
</comment>
<dbReference type="InterPro" id="IPR002401">
    <property type="entry name" value="Cyt_P450_E_grp-I"/>
</dbReference>
<evidence type="ECO:0000256" key="5">
    <source>
        <dbReference type="PIRSR" id="PIRSR602401-1"/>
    </source>
</evidence>
<dbReference type="PANTHER" id="PTHR24305">
    <property type="entry name" value="CYTOCHROME P450"/>
    <property type="match status" value="1"/>
</dbReference>
<evidence type="ECO:0000256" key="4">
    <source>
        <dbReference type="ARBA" id="ARBA00023004"/>
    </source>
</evidence>
<dbReference type="STRING" id="708187.A0A1Q8RSQ2"/>
<name>A0A1Q8RSQ2_9PEZI</name>
<proteinExistence type="inferred from homology"/>
<dbReference type="Pfam" id="PF00067">
    <property type="entry name" value="p450"/>
    <property type="match status" value="1"/>
</dbReference>
<evidence type="ECO:0000256" key="3">
    <source>
        <dbReference type="ARBA" id="ARBA00022723"/>
    </source>
</evidence>
<comment type="similarity">
    <text evidence="1">Belongs to the cytochrome P450 family.</text>
</comment>
<dbReference type="SUPFAM" id="SSF48264">
    <property type="entry name" value="Cytochrome P450"/>
    <property type="match status" value="1"/>
</dbReference>
<dbReference type="Proteomes" id="UP000186583">
    <property type="component" value="Unassembled WGS sequence"/>
</dbReference>
<evidence type="ECO:0000256" key="1">
    <source>
        <dbReference type="ARBA" id="ARBA00010617"/>
    </source>
</evidence>
<keyword evidence="7" id="KW-1185">Reference proteome</keyword>
<sequence length="533" mass="60398">MESLRQARLYATVCLVVLCLLPSLHESQLLQSVRFVLAGMAVWYGLEAAYNLFIYPFYLSPLRHLPGPKDHHFLIGHVLRQFRTGNPMEPYFAWARRWPDESFIRFTGFGNSDCLLITSLEAFKVVFQTKSYSFIKAPFNTRVIVPLAGDGVAFAEGESHKSQRKLLSPPFALSNVKRMVPIFQSKSKELCDHLDSLIKSQDGVINVSDAYSRVTLDIVAWFTLGVDIESTLSSSVFHEAYQRMFDPPPLGAVLMAINAYFPAIRSLPLEENRQFKSCSAKVRTILTQLIKQRMEQIAASTSETPGNPDLLTYMIRESHEVGDPWPVNKILENCLNFVVAGHETTAISLIWTTHMLTQHPGMQERARREVTELLERKPNPDYKDLDGLRYLENVCKESLRFYAPGLLAARESIHDVDVCGTFVPKGTSLYMMPVMITRNPRIWGEDVDEFNPDRWDHLTGEATDPHAFAAFLMGPRGCIGRVFAVLEMKMILVELLSRFRFEAAVDAKDITYVNPSPAIRPKGGLKVKVHRLK</sequence>
<evidence type="ECO:0000313" key="6">
    <source>
        <dbReference type="EMBL" id="OLN87193.1"/>
    </source>
</evidence>
<dbReference type="PANTHER" id="PTHR24305:SF166">
    <property type="entry name" value="CYTOCHROME P450 12A4, MITOCHONDRIAL-RELATED"/>
    <property type="match status" value="1"/>
</dbReference>
<organism evidence="6 7">
    <name type="scientific">Colletotrichum chlorophyti</name>
    <dbReference type="NCBI Taxonomy" id="708187"/>
    <lineage>
        <taxon>Eukaryota</taxon>
        <taxon>Fungi</taxon>
        <taxon>Dikarya</taxon>
        <taxon>Ascomycota</taxon>
        <taxon>Pezizomycotina</taxon>
        <taxon>Sordariomycetes</taxon>
        <taxon>Hypocreomycetidae</taxon>
        <taxon>Glomerellales</taxon>
        <taxon>Glomerellaceae</taxon>
        <taxon>Colletotrichum</taxon>
    </lineage>
</organism>
<dbReference type="EMBL" id="MPGH01000101">
    <property type="protein sequence ID" value="OLN87193.1"/>
    <property type="molecule type" value="Genomic_DNA"/>
</dbReference>
<keyword evidence="4 5" id="KW-0408">Iron</keyword>
<dbReference type="GO" id="GO:0020037">
    <property type="term" value="F:heme binding"/>
    <property type="evidence" value="ECO:0007669"/>
    <property type="project" value="InterPro"/>
</dbReference>
<evidence type="ECO:0000256" key="2">
    <source>
        <dbReference type="ARBA" id="ARBA00022617"/>
    </source>
</evidence>
<dbReference type="AlphaFoldDB" id="A0A1Q8RSQ2"/>
<dbReference type="GO" id="GO:0005506">
    <property type="term" value="F:iron ion binding"/>
    <property type="evidence" value="ECO:0007669"/>
    <property type="project" value="InterPro"/>
</dbReference>
<dbReference type="InterPro" id="IPR036396">
    <property type="entry name" value="Cyt_P450_sf"/>
</dbReference>
<evidence type="ECO:0000313" key="7">
    <source>
        <dbReference type="Proteomes" id="UP000186583"/>
    </source>
</evidence>
<dbReference type="Gene3D" id="1.10.630.10">
    <property type="entry name" value="Cytochrome P450"/>
    <property type="match status" value="1"/>
</dbReference>
<accession>A0A1Q8RSQ2</accession>
<reference evidence="6 7" key="1">
    <citation type="submission" date="2016-11" db="EMBL/GenBank/DDBJ databases">
        <title>Draft Genome Assembly of Colletotrichum chlorophyti a pathogen of herbaceous plants.</title>
        <authorList>
            <person name="Gan P."/>
            <person name="Narusaka M."/>
            <person name="Tsushima A."/>
            <person name="Narusaka Y."/>
            <person name="Takano Y."/>
            <person name="Shirasu K."/>
        </authorList>
    </citation>
    <scope>NUCLEOTIDE SEQUENCE [LARGE SCALE GENOMIC DNA]</scope>
    <source>
        <strain evidence="6 7">NTL11</strain>
    </source>
</reference>
<keyword evidence="3 5" id="KW-0479">Metal-binding</keyword>
<dbReference type="PRINTS" id="PR00463">
    <property type="entry name" value="EP450I"/>
</dbReference>
<dbReference type="InterPro" id="IPR001128">
    <property type="entry name" value="Cyt_P450"/>
</dbReference>
<dbReference type="InterPro" id="IPR050121">
    <property type="entry name" value="Cytochrome_P450_monoxygenase"/>
</dbReference>
<dbReference type="OrthoDB" id="1470350at2759"/>